<name>A0A6V7D9S0_9XANT</name>
<dbReference type="GO" id="GO:0016070">
    <property type="term" value="P:RNA metabolic process"/>
    <property type="evidence" value="ECO:0007669"/>
    <property type="project" value="InterPro"/>
</dbReference>
<gene>
    <name evidence="2" type="ORF">CFBP7900_19060</name>
</gene>
<dbReference type="Proteomes" id="UP000587508">
    <property type="component" value="Unassembled WGS sequence"/>
</dbReference>
<comment type="caution">
    <text evidence="2">The sequence shown here is derived from an EMBL/GenBank/DDBJ whole genome shotgun (WGS) entry which is preliminary data.</text>
</comment>
<dbReference type="GO" id="GO:0003723">
    <property type="term" value="F:RNA binding"/>
    <property type="evidence" value="ECO:0007669"/>
    <property type="project" value="InterPro"/>
</dbReference>
<dbReference type="Pfam" id="PF08845">
    <property type="entry name" value="SymE_toxin"/>
    <property type="match status" value="1"/>
</dbReference>
<protein>
    <recommendedName>
        <fullName evidence="1">Toxin SymE-like domain-containing protein</fullName>
    </recommendedName>
</protein>
<dbReference type="RefSeq" id="WP_076037648.1">
    <property type="nucleotide sequence ID" value="NZ_CAJDKC010000003.1"/>
</dbReference>
<proteinExistence type="predicted"/>
<dbReference type="AlphaFoldDB" id="A0A6V7D9S0"/>
<dbReference type="EMBL" id="CAJDKC010000003">
    <property type="protein sequence ID" value="CAD0330584.1"/>
    <property type="molecule type" value="Genomic_DNA"/>
</dbReference>
<dbReference type="GO" id="GO:0016788">
    <property type="term" value="F:hydrolase activity, acting on ester bonds"/>
    <property type="evidence" value="ECO:0007669"/>
    <property type="project" value="InterPro"/>
</dbReference>
<evidence type="ECO:0000313" key="2">
    <source>
        <dbReference type="EMBL" id="CAD0330584.1"/>
    </source>
</evidence>
<dbReference type="EMBL" id="CAJDKC010000003">
    <property type="protein sequence ID" value="CAD0330593.1"/>
    <property type="molecule type" value="Genomic_DNA"/>
</dbReference>
<evidence type="ECO:0000313" key="3">
    <source>
        <dbReference type="Proteomes" id="UP000587508"/>
    </source>
</evidence>
<feature type="domain" description="Toxin SymE-like" evidence="1">
    <location>
        <begin position="13"/>
        <end position="71"/>
    </location>
</feature>
<evidence type="ECO:0000259" key="1">
    <source>
        <dbReference type="Pfam" id="PF08845"/>
    </source>
</evidence>
<reference evidence="2 3" key="1">
    <citation type="submission" date="2020-07" db="EMBL/GenBank/DDBJ databases">
        <authorList>
            <person name="Pothier F. J."/>
        </authorList>
    </citation>
    <scope>NUCLEOTIDE SEQUENCE [LARGE SCALE GENOMIC DNA]</scope>
    <source>
        <strain evidence="2 3">CFBP 7900</strain>
    </source>
</reference>
<accession>A0A6V7D9S0</accession>
<organism evidence="2 3">
    <name type="scientific">Xanthomonas hortorum pv. carotae</name>
    <dbReference type="NCBI Taxonomy" id="487904"/>
    <lineage>
        <taxon>Bacteria</taxon>
        <taxon>Pseudomonadati</taxon>
        <taxon>Pseudomonadota</taxon>
        <taxon>Gammaproteobacteria</taxon>
        <taxon>Lysobacterales</taxon>
        <taxon>Lysobacteraceae</taxon>
        <taxon>Xanthomonas</taxon>
    </lineage>
</organism>
<sequence length="74" mass="8510">MAVKRKTAQPELRFLTVGYQVYESKHKDVERRTRPRQVPFLRLSGDWLQAAGFSVGHKAQVQVTERGITIIAEE</sequence>
<dbReference type="GO" id="GO:0005737">
    <property type="term" value="C:cytoplasm"/>
    <property type="evidence" value="ECO:0007669"/>
    <property type="project" value="InterPro"/>
</dbReference>
<dbReference type="InterPro" id="IPR014944">
    <property type="entry name" value="Toxin_SymE-like"/>
</dbReference>